<sequence length="103" mass="11727">MEPEAIQKSGVIKESRDVRRDASFGPGVYFTDHPPSTPSNKLLVNNYDRAAKETDARNVSHVVEVKVPPNKVQNFESQSSSRQVYKHEGNLHLKDYNAKVYKR</sequence>
<organism evidence="2 3">
    <name type="scientific">Exaiptasia diaphana</name>
    <name type="common">Tropical sea anemone</name>
    <name type="synonym">Aiptasia pulchella</name>
    <dbReference type="NCBI Taxonomy" id="2652724"/>
    <lineage>
        <taxon>Eukaryota</taxon>
        <taxon>Metazoa</taxon>
        <taxon>Cnidaria</taxon>
        <taxon>Anthozoa</taxon>
        <taxon>Hexacorallia</taxon>
        <taxon>Actiniaria</taxon>
        <taxon>Aiptasiidae</taxon>
        <taxon>Exaiptasia</taxon>
    </lineage>
</organism>
<evidence type="ECO:0000313" key="2">
    <source>
        <dbReference type="EnsemblMetazoa" id="XP_028515042.1"/>
    </source>
</evidence>
<feature type="compositionally biased region" description="Basic and acidic residues" evidence="1">
    <location>
        <begin position="11"/>
        <end position="22"/>
    </location>
</feature>
<name>A0A913YKN5_EXADI</name>
<protein>
    <submittedName>
        <fullName evidence="2">Uncharacterized protein</fullName>
    </submittedName>
</protein>
<proteinExistence type="predicted"/>
<dbReference type="OrthoDB" id="436331at2759"/>
<dbReference type="Proteomes" id="UP000887567">
    <property type="component" value="Unplaced"/>
</dbReference>
<dbReference type="KEGG" id="epa:114575097"/>
<feature type="region of interest" description="Disordered" evidence="1">
    <location>
        <begin position="1"/>
        <end position="37"/>
    </location>
</feature>
<reference evidence="2" key="1">
    <citation type="submission" date="2022-11" db="UniProtKB">
        <authorList>
            <consortium name="EnsemblMetazoa"/>
        </authorList>
    </citation>
    <scope>IDENTIFICATION</scope>
</reference>
<accession>A0A913YKN5</accession>
<dbReference type="RefSeq" id="XP_028515042.1">
    <property type="nucleotide sequence ID" value="XM_028659241.1"/>
</dbReference>
<evidence type="ECO:0000313" key="3">
    <source>
        <dbReference type="Proteomes" id="UP000887567"/>
    </source>
</evidence>
<evidence type="ECO:0000256" key="1">
    <source>
        <dbReference type="SAM" id="MobiDB-lite"/>
    </source>
</evidence>
<keyword evidence="3" id="KW-1185">Reference proteome</keyword>
<dbReference type="EnsemblMetazoa" id="XM_028659241.1">
    <property type="protein sequence ID" value="XP_028515042.1"/>
    <property type="gene ID" value="LOC114575097"/>
</dbReference>
<dbReference type="GeneID" id="114575097"/>
<dbReference type="AlphaFoldDB" id="A0A913YKN5"/>